<evidence type="ECO:0000313" key="4">
    <source>
        <dbReference type="EMBL" id="CAK0828976.1"/>
    </source>
</evidence>
<evidence type="ECO:0000313" key="5">
    <source>
        <dbReference type="Proteomes" id="UP001189429"/>
    </source>
</evidence>
<proteinExistence type="predicted"/>
<feature type="region of interest" description="Disordered" evidence="3">
    <location>
        <begin position="875"/>
        <end position="898"/>
    </location>
</feature>
<evidence type="ECO:0000256" key="1">
    <source>
        <dbReference type="ARBA" id="ARBA00022603"/>
    </source>
</evidence>
<feature type="compositionally biased region" description="Low complexity" evidence="3">
    <location>
        <begin position="419"/>
        <end position="433"/>
    </location>
</feature>
<reference evidence="4" key="1">
    <citation type="submission" date="2023-10" db="EMBL/GenBank/DDBJ databases">
        <authorList>
            <person name="Chen Y."/>
            <person name="Shah S."/>
            <person name="Dougan E. K."/>
            <person name="Thang M."/>
            <person name="Chan C."/>
        </authorList>
    </citation>
    <scope>NUCLEOTIDE SEQUENCE [LARGE SCALE GENOMIC DNA]</scope>
</reference>
<feature type="region of interest" description="Disordered" evidence="3">
    <location>
        <begin position="604"/>
        <end position="625"/>
    </location>
</feature>
<evidence type="ECO:0008006" key="6">
    <source>
        <dbReference type="Google" id="ProtNLM"/>
    </source>
</evidence>
<dbReference type="EMBL" id="CAUYUJ010010280">
    <property type="protein sequence ID" value="CAK0828976.1"/>
    <property type="molecule type" value="Genomic_DNA"/>
</dbReference>
<name>A0ABN9SAL1_9DINO</name>
<feature type="region of interest" description="Disordered" evidence="3">
    <location>
        <begin position="754"/>
        <end position="780"/>
    </location>
</feature>
<sequence>MTAQAQTCVETRVFRPAEAGETGGPDVVSKRSAAEAGYVEDPLVSLFAVARRRPPLINRGYWIRAVVMDTVTRWFLESFARQEPSQVLSLGAGFDASFFRLSAAGELPAGCRYYEVDFDDAVARKRALIDSDERLRRLVSTDDSRDAAHFVAVGADLRDLPAVEAALAAAAPPLDVQRPTLVLAEVALAYLSAEEADAVLRWVSSRLPRSVVCVYEQVAQQDAFGRIMCAHYAGIDSPLGTLAGPLPWASAVAALSSVAAGVASGRAGGALLAGGWQRHARGTEASPTSAPAGAGAVAAAAAHPRARVRRRLGAQWLFVELAVWTVDIREPQILDAEAYARLVARAFNVLFGKLAPQDLVEDQVRRAQLDYRGVAAIDSESRIATRVALDEEDEGFPADVRRRLRSRPRATPDTSGLEAAAAGSRAAGGAAQAPERLEHVARRQKDRAKILKQLRQSQPTAAKRSPGTGGGAREPDDRPEIFKSADQRELAPQHLGGNDLGQPRQSWRQGADVKNCQLEQGDIASWFSLDCPETVEERGPGITEACDDDAMGAEQLSLQDKRAAQLLLLGRPLCAWHVDSSTDLGGGEEGVAAGAKGFEAAANQARRELHSPEEPDSPESADVQFRGDWPAGIARKGIGDLKGDRATERLGVEFAALTREIVKYPMTARGVPRHEWKAPLTKTPPLASLAAERAHATHPRLWGRAKAIDAAVGGDARCARTGKYRERHGVLFAHCSAAARAALRAHGDALARRAESGRVPGARRRQAPAVTPPARGRSRADYLELQSAPDATLATSRAWGGSGLRRQLRTQQSNNLHDADANIVDWMTELCIPSFDFSAGRSGPIGFLLLRGDKYELGVGRDHLPRGLRQIERWSKSDLGAASRRPPRPGGGPAGERVAAQTGSYFRPPEALELRPEDAPIRAAEASAKHASKVALHIALRAGGRASKTGIFDDAAEVGVAGRWRIKISPRLAPLHALDLNELLAGLPLEQRRKAYSLELFDEFEEWRLKCAHYAVCCGAGPGLSEALGAVGHGGVALPPWDPGRRQGGLPPLVRAEALVGA</sequence>
<feature type="region of interest" description="Disordered" evidence="3">
    <location>
        <begin position="399"/>
        <end position="479"/>
    </location>
</feature>
<keyword evidence="5" id="KW-1185">Reference proteome</keyword>
<feature type="non-terminal residue" evidence="4">
    <location>
        <position position="1062"/>
    </location>
</feature>
<keyword evidence="1" id="KW-0489">Methyltransferase</keyword>
<dbReference type="InterPro" id="IPR007213">
    <property type="entry name" value="Ppm1/Ppm2/Tcmp"/>
</dbReference>
<dbReference type="PANTHER" id="PTHR46529:SF1">
    <property type="entry name" value="TRNA WYBUTOSINE-SYNTHESIZING PROTEIN 4"/>
    <property type="match status" value="1"/>
</dbReference>
<accession>A0ABN9SAL1</accession>
<evidence type="ECO:0000256" key="3">
    <source>
        <dbReference type="SAM" id="MobiDB-lite"/>
    </source>
</evidence>
<gene>
    <name evidence="4" type="ORF">PCOR1329_LOCUS28067</name>
</gene>
<dbReference type="Gene3D" id="3.40.50.150">
    <property type="entry name" value="Vaccinia Virus protein VP39"/>
    <property type="match status" value="2"/>
</dbReference>
<keyword evidence="2" id="KW-0808">Transferase</keyword>
<dbReference type="Pfam" id="PF04072">
    <property type="entry name" value="LCM"/>
    <property type="match status" value="1"/>
</dbReference>
<protein>
    <recommendedName>
        <fullName evidence="6">[Phosphatase 2A protein]-leucine-carboxy methyltransferase 1</fullName>
    </recommendedName>
</protein>
<comment type="caution">
    <text evidence="4">The sequence shown here is derived from an EMBL/GenBank/DDBJ whole genome shotgun (WGS) entry which is preliminary data.</text>
</comment>
<organism evidence="4 5">
    <name type="scientific">Prorocentrum cordatum</name>
    <dbReference type="NCBI Taxonomy" id="2364126"/>
    <lineage>
        <taxon>Eukaryota</taxon>
        <taxon>Sar</taxon>
        <taxon>Alveolata</taxon>
        <taxon>Dinophyceae</taxon>
        <taxon>Prorocentrales</taxon>
        <taxon>Prorocentraceae</taxon>
        <taxon>Prorocentrum</taxon>
    </lineage>
</organism>
<dbReference type="SUPFAM" id="SSF53335">
    <property type="entry name" value="S-adenosyl-L-methionine-dependent methyltransferases"/>
    <property type="match status" value="1"/>
</dbReference>
<evidence type="ECO:0000256" key="2">
    <source>
        <dbReference type="ARBA" id="ARBA00022679"/>
    </source>
</evidence>
<dbReference type="InterPro" id="IPR029063">
    <property type="entry name" value="SAM-dependent_MTases_sf"/>
</dbReference>
<dbReference type="PANTHER" id="PTHR46529">
    <property type="entry name" value="TRNA WYBUTOSINE-SYNTHESIZING PROTEIN 4"/>
    <property type="match status" value="1"/>
</dbReference>
<feature type="compositionally biased region" description="Basic and acidic residues" evidence="3">
    <location>
        <begin position="435"/>
        <end position="449"/>
    </location>
</feature>
<dbReference type="Proteomes" id="UP001189429">
    <property type="component" value="Unassembled WGS sequence"/>
</dbReference>